<evidence type="ECO:0000259" key="1">
    <source>
        <dbReference type="SMART" id="SM01321"/>
    </source>
</evidence>
<evidence type="ECO:0000313" key="2">
    <source>
        <dbReference type="EMBL" id="KWV86747.1"/>
    </source>
</evidence>
<dbReference type="InterPro" id="IPR036515">
    <property type="entry name" value="Transposase_17_sf"/>
</dbReference>
<evidence type="ECO:0000313" key="3">
    <source>
        <dbReference type="EMBL" id="PRW87827.1"/>
    </source>
</evidence>
<dbReference type="Proteomes" id="UP000061348">
    <property type="component" value="Unassembled WGS sequence"/>
</dbReference>
<dbReference type="SUPFAM" id="SSF143422">
    <property type="entry name" value="Transposase IS200-like"/>
    <property type="match status" value="1"/>
</dbReference>
<dbReference type="InterPro" id="IPR002686">
    <property type="entry name" value="Transposase_17"/>
</dbReference>
<dbReference type="PATRIC" id="fig|294.194.peg.4008"/>
<accession>A0A109LF91</accession>
<dbReference type="Gene3D" id="3.30.70.1290">
    <property type="entry name" value="Transposase IS200-like"/>
    <property type="match status" value="1"/>
</dbReference>
<dbReference type="SMART" id="SM01321">
    <property type="entry name" value="Y1_Tnp"/>
    <property type="match status" value="1"/>
</dbReference>
<dbReference type="Proteomes" id="UP000239731">
    <property type="component" value="Unassembled WGS sequence"/>
</dbReference>
<comment type="caution">
    <text evidence="2">The sequence shown here is derived from an EMBL/GenBank/DDBJ whole genome shotgun (WGS) entry which is preliminary data.</text>
</comment>
<dbReference type="GO" id="GO:0006313">
    <property type="term" value="P:DNA transposition"/>
    <property type="evidence" value="ECO:0007669"/>
    <property type="project" value="InterPro"/>
</dbReference>
<name>A0A109LF91_PSEFL</name>
<dbReference type="PANTHER" id="PTHR34322">
    <property type="entry name" value="TRANSPOSASE, Y1_TNP DOMAIN-CONTAINING"/>
    <property type="match status" value="1"/>
</dbReference>
<evidence type="ECO:0000313" key="5">
    <source>
        <dbReference type="Proteomes" id="UP000239731"/>
    </source>
</evidence>
<dbReference type="EMBL" id="PVUH01000017">
    <property type="protein sequence ID" value="PRW87827.1"/>
    <property type="molecule type" value="Genomic_DNA"/>
</dbReference>
<organism evidence="2 4">
    <name type="scientific">Pseudomonas fluorescens</name>
    <dbReference type="NCBI Taxonomy" id="294"/>
    <lineage>
        <taxon>Bacteria</taxon>
        <taxon>Pseudomonadati</taxon>
        <taxon>Pseudomonadota</taxon>
        <taxon>Gammaproteobacteria</taxon>
        <taxon>Pseudomonadales</taxon>
        <taxon>Pseudomonadaceae</taxon>
        <taxon>Pseudomonas</taxon>
    </lineage>
</organism>
<evidence type="ECO:0000313" key="4">
    <source>
        <dbReference type="Proteomes" id="UP000061348"/>
    </source>
</evidence>
<sequence length="233" mass="26510">MPRVGRVVLPNYPHHVVQRGHNRQVVFAAEEDYQRYVRDLRELKDAFGIKIYAYCLMTNHVHLLVSPGNSVAGLGQLMKALAARATRYRNRLEGRTGTLWEGRYKSSVVQTETYLLACCRYIELNPVRACMVADAADYPWSSYSARTGLVPDSDWLDVDACFSILGDTTLKRRENYKLFVKQSVSSDETKIIREALQRGQLTGTARFIEEVERIAGVRIERRGQGRPRLDGGK</sequence>
<dbReference type="RefSeq" id="WP_060764572.1">
    <property type="nucleotide sequence ID" value="NZ_LCYA01000088.1"/>
</dbReference>
<dbReference type="Pfam" id="PF01797">
    <property type="entry name" value="Y1_Tnp"/>
    <property type="match status" value="1"/>
</dbReference>
<protein>
    <submittedName>
        <fullName evidence="2 3">Transposase</fullName>
    </submittedName>
</protein>
<dbReference type="GO" id="GO:0004803">
    <property type="term" value="F:transposase activity"/>
    <property type="evidence" value="ECO:0007669"/>
    <property type="project" value="InterPro"/>
</dbReference>
<dbReference type="EMBL" id="LCYA01000088">
    <property type="protein sequence ID" value="KWV86747.1"/>
    <property type="molecule type" value="Genomic_DNA"/>
</dbReference>
<dbReference type="PANTHER" id="PTHR34322:SF2">
    <property type="entry name" value="TRANSPOSASE IS200-LIKE DOMAIN-CONTAINING PROTEIN"/>
    <property type="match status" value="1"/>
</dbReference>
<proteinExistence type="predicted"/>
<dbReference type="AlphaFoldDB" id="A0A109LF91"/>
<dbReference type="GO" id="GO:0003677">
    <property type="term" value="F:DNA binding"/>
    <property type="evidence" value="ECO:0007669"/>
    <property type="project" value="InterPro"/>
</dbReference>
<feature type="domain" description="Transposase IS200-like" evidence="1">
    <location>
        <begin position="9"/>
        <end position="125"/>
    </location>
</feature>
<gene>
    <name evidence="3" type="ORF">C7A10_23030</name>
    <name evidence="2" type="ORF">PFLmoz3_03613</name>
</gene>
<reference evidence="2 4" key="1">
    <citation type="submission" date="2015-05" db="EMBL/GenBank/DDBJ databases">
        <title>A genomic and transcriptomic approach to investigate the blue pigment phenotype in Pseudomonas fluorescens.</title>
        <authorList>
            <person name="Andreani N.A."/>
            <person name="Cardazzo B."/>
        </authorList>
    </citation>
    <scope>NUCLEOTIDE SEQUENCE [LARGE SCALE GENOMIC DNA]</scope>
    <source>
        <strain evidence="2 4">Ps_22</strain>
    </source>
</reference>
<reference evidence="3 5" key="2">
    <citation type="submission" date="2018-03" db="EMBL/GenBank/DDBJ databases">
        <title>Blue discolouration in mozzarella cheese caused by Pseudomonas fluorescens.</title>
        <authorList>
            <person name="Chiesa F."/>
            <person name="Dalmasso A."/>
            <person name="Lomonaco S."/>
        </authorList>
    </citation>
    <scope>NUCLEOTIDE SEQUENCE [LARGE SCALE GENOMIC DNA]</scope>
    <source>
        <strain evidence="3 5">11293</strain>
    </source>
</reference>